<dbReference type="AlphaFoldDB" id="A0A8S3ZR41"/>
<keyword evidence="3 7" id="KW-0812">Transmembrane</keyword>
<feature type="transmembrane region" description="Helical" evidence="7">
    <location>
        <begin position="12"/>
        <end position="30"/>
    </location>
</feature>
<evidence type="ECO:0000313" key="9">
    <source>
        <dbReference type="Proteomes" id="UP000678393"/>
    </source>
</evidence>
<feature type="non-terminal residue" evidence="8">
    <location>
        <position position="357"/>
    </location>
</feature>
<gene>
    <name evidence="8" type="ORF">CUNI_LOCUS15400</name>
</gene>
<dbReference type="Pfam" id="PF00939">
    <property type="entry name" value="Na_sulph_symp"/>
    <property type="match status" value="1"/>
</dbReference>
<accession>A0A8S3ZR41</accession>
<evidence type="ECO:0000256" key="6">
    <source>
        <dbReference type="SAM" id="MobiDB-lite"/>
    </source>
</evidence>
<dbReference type="OrthoDB" id="6493944at2759"/>
<reference evidence="8" key="1">
    <citation type="submission" date="2021-04" db="EMBL/GenBank/DDBJ databases">
        <authorList>
            <consortium name="Molecular Ecology Group"/>
        </authorList>
    </citation>
    <scope>NUCLEOTIDE SEQUENCE</scope>
</reference>
<evidence type="ECO:0000256" key="3">
    <source>
        <dbReference type="ARBA" id="ARBA00022692"/>
    </source>
</evidence>
<comment type="similarity">
    <text evidence="2">Belongs to the SLC13A/DASS transporter (TC 2.A.47) family. NADC subfamily.</text>
</comment>
<name>A0A8S3ZR41_9EUPU</name>
<feature type="transmembrane region" description="Helical" evidence="7">
    <location>
        <begin position="79"/>
        <end position="99"/>
    </location>
</feature>
<dbReference type="EMBL" id="CAJHNH020003700">
    <property type="protein sequence ID" value="CAG5129842.1"/>
    <property type="molecule type" value="Genomic_DNA"/>
</dbReference>
<keyword evidence="9" id="KW-1185">Reference proteome</keyword>
<evidence type="ECO:0000256" key="5">
    <source>
        <dbReference type="ARBA" id="ARBA00023136"/>
    </source>
</evidence>
<feature type="transmembrane region" description="Helical" evidence="7">
    <location>
        <begin position="42"/>
        <end position="59"/>
    </location>
</feature>
<protein>
    <recommendedName>
        <fullName evidence="10">Solute carrier family 13 member 2</fullName>
    </recommendedName>
</protein>
<dbReference type="InterPro" id="IPR001898">
    <property type="entry name" value="SLC13A/DASS"/>
</dbReference>
<sequence length="357" mass="39358">MAVYWITESLPIAVTSLLPVVLFPFLEIMSSGEVAAEYLNDTSMLFIGGLVMAIAIEYWHIHTRVAMRIMMLVGTEPKWLLLGMMTATWFLSIWISNIATTAMMLPISEAIMEQLKGGQTRKKQGGATMELQVLPSANGTQQASDRKDRKASLDKERTEANDQAQPKVTADVEMAQQVLEDDPAYKRFCKAMSLSICYSSNAGGIASLTGTGPNLVLKGQADDLYQRYGLVDPVTFGTWIGYGFPLSILIMLSGWLWLLTTYLRCGCSKTEDHKERSKRISASIREDYKKLGPLVAGQVMVSVLFIVLLALWITRDLGGVSGWGKSFTPEVKDGASSILICILLFALPSTLPFLKSY</sequence>
<proteinExistence type="inferred from homology"/>
<feature type="region of interest" description="Disordered" evidence="6">
    <location>
        <begin position="133"/>
        <end position="165"/>
    </location>
</feature>
<feature type="transmembrane region" description="Helical" evidence="7">
    <location>
        <begin position="291"/>
        <end position="314"/>
    </location>
</feature>
<evidence type="ECO:0008006" key="10">
    <source>
        <dbReference type="Google" id="ProtNLM"/>
    </source>
</evidence>
<comment type="caution">
    <text evidence="8">The sequence shown here is derived from an EMBL/GenBank/DDBJ whole genome shotgun (WGS) entry which is preliminary data.</text>
</comment>
<feature type="transmembrane region" description="Helical" evidence="7">
    <location>
        <begin position="239"/>
        <end position="259"/>
    </location>
</feature>
<evidence type="ECO:0000313" key="8">
    <source>
        <dbReference type="EMBL" id="CAG5129842.1"/>
    </source>
</evidence>
<evidence type="ECO:0000256" key="4">
    <source>
        <dbReference type="ARBA" id="ARBA00022989"/>
    </source>
</evidence>
<keyword evidence="4 7" id="KW-1133">Transmembrane helix</keyword>
<dbReference type="GO" id="GO:0015556">
    <property type="term" value="F:C4-dicarboxylate transmembrane transporter activity"/>
    <property type="evidence" value="ECO:0007669"/>
    <property type="project" value="UniProtKB-ARBA"/>
</dbReference>
<dbReference type="Proteomes" id="UP000678393">
    <property type="component" value="Unassembled WGS sequence"/>
</dbReference>
<comment type="subcellular location">
    <subcellularLocation>
        <location evidence="1">Membrane</location>
        <topology evidence="1">Multi-pass membrane protein</topology>
    </subcellularLocation>
</comment>
<evidence type="ECO:0000256" key="7">
    <source>
        <dbReference type="SAM" id="Phobius"/>
    </source>
</evidence>
<evidence type="ECO:0000256" key="1">
    <source>
        <dbReference type="ARBA" id="ARBA00004141"/>
    </source>
</evidence>
<dbReference type="GO" id="GO:0005886">
    <property type="term" value="C:plasma membrane"/>
    <property type="evidence" value="ECO:0007669"/>
    <property type="project" value="TreeGrafter"/>
</dbReference>
<dbReference type="GO" id="GO:0005310">
    <property type="term" value="F:dicarboxylic acid transmembrane transporter activity"/>
    <property type="evidence" value="ECO:0007669"/>
    <property type="project" value="UniProtKB-ARBA"/>
</dbReference>
<dbReference type="PANTHER" id="PTHR10283">
    <property type="entry name" value="SOLUTE CARRIER FAMILY 13 MEMBER"/>
    <property type="match status" value="1"/>
</dbReference>
<dbReference type="PANTHER" id="PTHR10283:SF82">
    <property type="entry name" value="SOLUTE CARRIER FAMILY 13 MEMBER 2"/>
    <property type="match status" value="1"/>
</dbReference>
<feature type="transmembrane region" description="Helical" evidence="7">
    <location>
        <begin position="334"/>
        <end position="354"/>
    </location>
</feature>
<feature type="compositionally biased region" description="Basic and acidic residues" evidence="6">
    <location>
        <begin position="144"/>
        <end position="160"/>
    </location>
</feature>
<organism evidence="8 9">
    <name type="scientific">Candidula unifasciata</name>
    <dbReference type="NCBI Taxonomy" id="100452"/>
    <lineage>
        <taxon>Eukaryota</taxon>
        <taxon>Metazoa</taxon>
        <taxon>Spiralia</taxon>
        <taxon>Lophotrochozoa</taxon>
        <taxon>Mollusca</taxon>
        <taxon>Gastropoda</taxon>
        <taxon>Heterobranchia</taxon>
        <taxon>Euthyneura</taxon>
        <taxon>Panpulmonata</taxon>
        <taxon>Eupulmonata</taxon>
        <taxon>Stylommatophora</taxon>
        <taxon>Helicina</taxon>
        <taxon>Helicoidea</taxon>
        <taxon>Geomitridae</taxon>
        <taxon>Candidula</taxon>
    </lineage>
</organism>
<keyword evidence="5 7" id="KW-0472">Membrane</keyword>
<evidence type="ECO:0000256" key="2">
    <source>
        <dbReference type="ARBA" id="ARBA00006772"/>
    </source>
</evidence>